<dbReference type="PANTHER" id="PTHR22767">
    <property type="entry name" value="N-TERMINAL ACETYLTRANSFERASE-RELATED"/>
    <property type="match status" value="1"/>
</dbReference>
<dbReference type="InterPro" id="IPR009069">
    <property type="entry name" value="Cys_alpha_HP_mot_SF"/>
</dbReference>
<organism evidence="3 4">
    <name type="scientific">Byssochlamys spectabilis (strain No. 5 / NBRC 109023)</name>
    <name type="common">Paecilomyces variotii</name>
    <dbReference type="NCBI Taxonomy" id="1356009"/>
    <lineage>
        <taxon>Eukaryota</taxon>
        <taxon>Fungi</taxon>
        <taxon>Dikarya</taxon>
        <taxon>Ascomycota</taxon>
        <taxon>Pezizomycotina</taxon>
        <taxon>Eurotiomycetes</taxon>
        <taxon>Eurotiomycetidae</taxon>
        <taxon>Eurotiales</taxon>
        <taxon>Thermoascaceae</taxon>
        <taxon>Paecilomyces</taxon>
    </lineage>
</organism>
<sequence>MASEAKGEAPATDNNAGGTWAKAETKFTRKNPSEYFDPCQDFADRSIKCMRRNAGDRDMCHDYFQAYRDCKKEWAWKAHILFRHTDETHHQRGIIETLDLCDLDPPTTDLDTLDILYQTLRKLDGHEGTMRTLWEKAAKAKPQDLEIQMRWFTYAFEGGDWKSAQKAAMSLQNNFPKSRKYYFWAIFLCYLITVDPASSETDRKLFGTLAYRMISKAAESVPSDPKELLSPPRAVQTAEELLLLIKIFEKQDRYAEIVKILDSENLGIKSRIVQNDWSFVRSKIIGLESAKLWDEGAAFSKSLLSGSEDSIALKESDDWAVWNLLLSATQNVGKEEAWKETQTFVEEFIERQPKSRNAQLASLDLVYRKFKSGVATAPDLLSACETYFDRNRKKLYCFADLKKYLVVVDKDSLNKFLDHVSQNVKDDTAAKDVNDPFKDVAQINALKFEYCFKLSSNDSSVTKDQVEDFVRRCLQEYQKIERPDRSEAPSTIESQPGDDLCLLAATSLIRFDEQGKGVNVNKAPSSVLIRAGAILDRLLVDSPHNYEALLLLVRIYLLLGAGSLALKTFSKLSVKQMQYETVAHNLYTRLSTIHPQSAPPIEGAEYKDFNPQSALVQALNFYRNADFTTVRSRSNGLDYGSYVNVQGSIDLQDRLSRSICRKLWALDVRRMQRLVGGDPTSRYDELARNTSPLVDQRTFDAFMNCEAPDLPTFEERMRPGPLPKEHWVNSTMVADRLFILLKNMALQKPAGPETDLPTLEELLGSSPESEMTPTEIELSKVHLALLKITYFVNGSKSVPAADLDPLLNQVEEWLTSTSKSLSSETDKDPTTFTGTTLTVHSEKPSAPSWLYLHRSFSVLETLRAISLVASVSAKKTSKATKIPKERADRLSAAARQAHEMIRSNTRALKSRISEPGALGTLIDLVTNGVADETGDALRTQLENTLDTAELELYVGSLMESWEEGLDGVLSVSV</sequence>
<dbReference type="eggNOG" id="KOG2053">
    <property type="taxonomic scope" value="Eukaryota"/>
</dbReference>
<dbReference type="FunCoup" id="V5FWG2">
    <property type="interactions" value="50"/>
</dbReference>
<evidence type="ECO:0000313" key="3">
    <source>
        <dbReference type="EMBL" id="GAD96393.1"/>
    </source>
</evidence>
<keyword evidence="4" id="KW-1185">Reference proteome</keyword>
<dbReference type="Pfam" id="PF09797">
    <property type="entry name" value="NatB_MDM20"/>
    <property type="match status" value="1"/>
</dbReference>
<accession>V5FWG2</accession>
<dbReference type="InParanoid" id="V5FWG2"/>
<comment type="similarity">
    <text evidence="1">Belongs to the MDM20/NAA25 family.</text>
</comment>
<feature type="region of interest" description="Disordered" evidence="2">
    <location>
        <begin position="1"/>
        <end position="20"/>
    </location>
</feature>
<proteinExistence type="inferred from homology"/>
<dbReference type="HOGENOM" id="CLU_013217_0_0_1"/>
<reference evidence="4" key="1">
    <citation type="journal article" date="2014" name="Genome Announc.">
        <title>Draft genome sequence of the formaldehyde-resistant fungus Byssochlamys spectabilis No. 5 (anamorph Paecilomyces variotii No. 5) (NBRC109023).</title>
        <authorList>
            <person name="Oka T."/>
            <person name="Ekino K."/>
            <person name="Fukuda K."/>
            <person name="Nomura Y."/>
        </authorList>
    </citation>
    <scope>NUCLEOTIDE SEQUENCE [LARGE SCALE GENOMIC DNA]</scope>
    <source>
        <strain evidence="4">No. 5 / NBRC 109023</strain>
    </source>
</reference>
<protein>
    <submittedName>
        <fullName evidence="3">Cytoskeleton organization protein</fullName>
    </submittedName>
</protein>
<dbReference type="SUPFAM" id="SSF47072">
    <property type="entry name" value="Cysteine alpha-hairpin motif"/>
    <property type="match status" value="1"/>
</dbReference>
<dbReference type="EMBL" id="BAUL01000164">
    <property type="protein sequence ID" value="GAD96393.1"/>
    <property type="molecule type" value="Genomic_DNA"/>
</dbReference>
<evidence type="ECO:0000313" key="4">
    <source>
        <dbReference type="Proteomes" id="UP000018001"/>
    </source>
</evidence>
<dbReference type="InterPro" id="IPR019183">
    <property type="entry name" value="NAA25_NatB_aux_su"/>
</dbReference>
<comment type="caution">
    <text evidence="3">The sequence shown here is derived from an EMBL/GenBank/DDBJ whole genome shotgun (WGS) entry which is preliminary data.</text>
</comment>
<dbReference type="PROSITE" id="PS51808">
    <property type="entry name" value="CHCH"/>
    <property type="match status" value="1"/>
</dbReference>
<feature type="region of interest" description="Disordered" evidence="2">
    <location>
        <begin position="817"/>
        <end position="839"/>
    </location>
</feature>
<dbReference type="Proteomes" id="UP000018001">
    <property type="component" value="Unassembled WGS sequence"/>
</dbReference>
<dbReference type="OrthoDB" id="1874341at2759"/>
<evidence type="ECO:0000256" key="1">
    <source>
        <dbReference type="ARBA" id="ARBA00006298"/>
    </source>
</evidence>
<dbReference type="GO" id="GO:0031416">
    <property type="term" value="C:NatB complex"/>
    <property type="evidence" value="ECO:0007669"/>
    <property type="project" value="TreeGrafter"/>
</dbReference>
<dbReference type="PANTHER" id="PTHR22767:SF3">
    <property type="entry name" value="N-ALPHA-ACETYLTRANSFERASE 25, NATB AUXILIARY SUBUNIT"/>
    <property type="match status" value="1"/>
</dbReference>
<evidence type="ECO:0000256" key="2">
    <source>
        <dbReference type="SAM" id="MobiDB-lite"/>
    </source>
</evidence>
<name>V5FWG2_BYSSN</name>
<dbReference type="AlphaFoldDB" id="V5FWG2"/>
<gene>
    <name evidence="3" type="ORF">PVAR5_5047</name>
</gene>